<comment type="similarity">
    <text evidence="2">Belongs to the Orn/Lys/Arg decarboxylase class-II family.</text>
</comment>
<organism evidence="9 10">
    <name type="scientific">Manduca sexta</name>
    <name type="common">Tobacco hawkmoth</name>
    <name type="synonym">Tobacco hornworm</name>
    <dbReference type="NCBI Taxonomy" id="7130"/>
    <lineage>
        <taxon>Eukaryota</taxon>
        <taxon>Metazoa</taxon>
        <taxon>Ecdysozoa</taxon>
        <taxon>Arthropoda</taxon>
        <taxon>Hexapoda</taxon>
        <taxon>Insecta</taxon>
        <taxon>Pterygota</taxon>
        <taxon>Neoptera</taxon>
        <taxon>Endopterygota</taxon>
        <taxon>Lepidoptera</taxon>
        <taxon>Glossata</taxon>
        <taxon>Ditrysia</taxon>
        <taxon>Bombycoidea</taxon>
        <taxon>Sphingidae</taxon>
        <taxon>Sphinginae</taxon>
        <taxon>Sphingini</taxon>
        <taxon>Manduca</taxon>
    </lineage>
</organism>
<dbReference type="GO" id="GO:0005737">
    <property type="term" value="C:cytoplasm"/>
    <property type="evidence" value="ECO:0007669"/>
    <property type="project" value="TreeGrafter"/>
</dbReference>
<evidence type="ECO:0000313" key="10">
    <source>
        <dbReference type="Proteomes" id="UP000791440"/>
    </source>
</evidence>
<protein>
    <recommendedName>
        <fullName evidence="8">Orn/DAP/Arg decarboxylase 2 N-terminal domain-containing protein</fullName>
    </recommendedName>
</protein>
<dbReference type="PROSITE" id="PS00878">
    <property type="entry name" value="ODR_DC_2_1"/>
    <property type="match status" value="1"/>
</dbReference>
<evidence type="ECO:0000313" key="9">
    <source>
        <dbReference type="EMBL" id="KAG6454982.1"/>
    </source>
</evidence>
<comment type="function">
    <text evidence="6">Catalyzes the first and rate-limiting step of polyamine biosynthesis that converts ornithine into putrescine, which is the precursor for the polyamines, spermidine and spermine. Polyamines are essential for cell proliferation and are implicated in cellular processes, ranging from DNA replication to apoptosis.</text>
</comment>
<reference evidence="9" key="2">
    <citation type="submission" date="2020-12" db="EMBL/GenBank/DDBJ databases">
        <authorList>
            <person name="Kanost M."/>
        </authorList>
    </citation>
    <scope>NUCLEOTIDE SEQUENCE</scope>
</reference>
<comment type="cofactor">
    <cofactor evidence="1">
        <name>pyridoxal 5'-phosphate</name>
        <dbReference type="ChEBI" id="CHEBI:597326"/>
    </cofactor>
</comment>
<dbReference type="FunFam" id="3.20.20.10:FF:000005">
    <property type="entry name" value="Ornithine decarboxylase"/>
    <property type="match status" value="1"/>
</dbReference>
<name>A0A921ZDT0_MANSE</name>
<evidence type="ECO:0000259" key="8">
    <source>
        <dbReference type="Pfam" id="PF02784"/>
    </source>
</evidence>
<comment type="subunit">
    <text evidence="7">Homodimer. Only the dimer is catalytically active, as the active sites are constructed of residues from both monomers.</text>
</comment>
<dbReference type="AlphaFoldDB" id="A0A921ZDT0"/>
<keyword evidence="3" id="KW-0663">Pyridoxal phosphate</keyword>
<dbReference type="GO" id="GO:0004586">
    <property type="term" value="F:ornithine decarboxylase activity"/>
    <property type="evidence" value="ECO:0007669"/>
    <property type="project" value="TreeGrafter"/>
</dbReference>
<dbReference type="EMBL" id="JH668480">
    <property type="protein sequence ID" value="KAG6454982.1"/>
    <property type="molecule type" value="Genomic_DNA"/>
</dbReference>
<gene>
    <name evidence="9" type="ORF">O3G_MSEX008984</name>
</gene>
<dbReference type="PANTHER" id="PTHR11482:SF6">
    <property type="entry name" value="ORNITHINE DECARBOXYLASE 1-RELATED"/>
    <property type="match status" value="1"/>
</dbReference>
<keyword evidence="10" id="KW-1185">Reference proteome</keyword>
<dbReference type="Proteomes" id="UP000791440">
    <property type="component" value="Unassembled WGS sequence"/>
</dbReference>
<dbReference type="InterPro" id="IPR022644">
    <property type="entry name" value="De-COase2_N"/>
</dbReference>
<dbReference type="PANTHER" id="PTHR11482">
    <property type="entry name" value="ARGININE/DIAMINOPIMELATE/ORNITHINE DECARBOXYLASE"/>
    <property type="match status" value="1"/>
</dbReference>
<proteinExistence type="inferred from homology"/>
<accession>A0A921ZDT0</accession>
<feature type="domain" description="Orn/DAP/Arg decarboxylase 2 N-terminal" evidence="8">
    <location>
        <begin position="47"/>
        <end position="275"/>
    </location>
</feature>
<sequence>MYAQANMISKVSNPAFVLHDHSPEDVARATILGLQKEPFFIFDMDEAYRRIQYFKHKLPRVQIFYAMKANDGELMLKLAVATGLGFDCASIHEIHKILRLNVPPTDIIYAVTMKTPEQMMYARQSGVKRATFDSPSELVKLKEYWPDVELLLRISVKSDSVYQLGIKFGCNFETEATDLLDKAACMGLRVAGVAFHVGSTCLSPESYLKALQQARYLFDYEAKAGRTMRILDIGGGFFCDDNLFEQATSVIRKGLDELFPGPNVQIVAEPGRYICETACNLYCNINNVKTITKNDKPLNMVYINDGLHGSLRSFEKWHTIHKFELETTKHEELEDTILWGPTSDPRDCLTEVQLPRCTPRDWLVFKTQGAYASTFSSKFCGFGLVQTRFLISFDLW</sequence>
<dbReference type="Pfam" id="PF02784">
    <property type="entry name" value="Orn_Arg_deC_N"/>
    <property type="match status" value="1"/>
</dbReference>
<evidence type="ECO:0000256" key="6">
    <source>
        <dbReference type="ARBA" id="ARBA00037173"/>
    </source>
</evidence>
<reference evidence="9" key="1">
    <citation type="journal article" date="2016" name="Insect Biochem. Mol. Biol.">
        <title>Multifaceted biological insights from a draft genome sequence of the tobacco hornworm moth, Manduca sexta.</title>
        <authorList>
            <person name="Kanost M.R."/>
            <person name="Arrese E.L."/>
            <person name="Cao X."/>
            <person name="Chen Y.R."/>
            <person name="Chellapilla S."/>
            <person name="Goldsmith M.R."/>
            <person name="Grosse-Wilde E."/>
            <person name="Heckel D.G."/>
            <person name="Herndon N."/>
            <person name="Jiang H."/>
            <person name="Papanicolaou A."/>
            <person name="Qu J."/>
            <person name="Soulages J.L."/>
            <person name="Vogel H."/>
            <person name="Walters J."/>
            <person name="Waterhouse R.M."/>
            <person name="Ahn S.J."/>
            <person name="Almeida F.C."/>
            <person name="An C."/>
            <person name="Aqrawi P."/>
            <person name="Bretschneider A."/>
            <person name="Bryant W.B."/>
            <person name="Bucks S."/>
            <person name="Chao H."/>
            <person name="Chevignon G."/>
            <person name="Christen J.M."/>
            <person name="Clarke D.F."/>
            <person name="Dittmer N.T."/>
            <person name="Ferguson L.C.F."/>
            <person name="Garavelou S."/>
            <person name="Gordon K.H.J."/>
            <person name="Gunaratna R.T."/>
            <person name="Han Y."/>
            <person name="Hauser F."/>
            <person name="He Y."/>
            <person name="Heidel-Fischer H."/>
            <person name="Hirsh A."/>
            <person name="Hu Y."/>
            <person name="Jiang H."/>
            <person name="Kalra D."/>
            <person name="Klinner C."/>
            <person name="Konig C."/>
            <person name="Kovar C."/>
            <person name="Kroll A.R."/>
            <person name="Kuwar S.S."/>
            <person name="Lee S.L."/>
            <person name="Lehman R."/>
            <person name="Li K."/>
            <person name="Li Z."/>
            <person name="Liang H."/>
            <person name="Lovelace S."/>
            <person name="Lu Z."/>
            <person name="Mansfield J.H."/>
            <person name="McCulloch K.J."/>
            <person name="Mathew T."/>
            <person name="Morton B."/>
            <person name="Muzny D.M."/>
            <person name="Neunemann D."/>
            <person name="Ongeri F."/>
            <person name="Pauchet Y."/>
            <person name="Pu L.L."/>
            <person name="Pyrousis I."/>
            <person name="Rao X.J."/>
            <person name="Redding A."/>
            <person name="Roesel C."/>
            <person name="Sanchez-Gracia A."/>
            <person name="Schaack S."/>
            <person name="Shukla A."/>
            <person name="Tetreau G."/>
            <person name="Wang Y."/>
            <person name="Xiong G.H."/>
            <person name="Traut W."/>
            <person name="Walsh T.K."/>
            <person name="Worley K.C."/>
            <person name="Wu D."/>
            <person name="Wu W."/>
            <person name="Wu Y.Q."/>
            <person name="Zhang X."/>
            <person name="Zou Z."/>
            <person name="Zucker H."/>
            <person name="Briscoe A.D."/>
            <person name="Burmester T."/>
            <person name="Clem R.J."/>
            <person name="Feyereisen R."/>
            <person name="Grimmelikhuijzen C.J.P."/>
            <person name="Hamodrakas S.J."/>
            <person name="Hansson B.S."/>
            <person name="Huguet E."/>
            <person name="Jermiin L.S."/>
            <person name="Lan Q."/>
            <person name="Lehman H.K."/>
            <person name="Lorenzen M."/>
            <person name="Merzendorfer H."/>
            <person name="Michalopoulos I."/>
            <person name="Morton D.B."/>
            <person name="Muthukrishnan S."/>
            <person name="Oakeshott J.G."/>
            <person name="Palmer W."/>
            <person name="Park Y."/>
            <person name="Passarelli A.L."/>
            <person name="Rozas J."/>
            <person name="Schwartz L.M."/>
            <person name="Smith W."/>
            <person name="Southgate A."/>
            <person name="Vilcinskas A."/>
            <person name="Vogt R."/>
            <person name="Wang P."/>
            <person name="Werren J."/>
            <person name="Yu X.Q."/>
            <person name="Zhou J.J."/>
            <person name="Brown S.J."/>
            <person name="Scherer S.E."/>
            <person name="Richards S."/>
            <person name="Blissard G.W."/>
        </authorList>
    </citation>
    <scope>NUCLEOTIDE SEQUENCE</scope>
</reference>
<comment type="caution">
    <text evidence="9">The sequence shown here is derived from an EMBL/GenBank/DDBJ whole genome shotgun (WGS) entry which is preliminary data.</text>
</comment>
<keyword evidence="5" id="KW-0456">Lyase</keyword>
<evidence type="ECO:0000256" key="3">
    <source>
        <dbReference type="ARBA" id="ARBA00022898"/>
    </source>
</evidence>
<dbReference type="InterPro" id="IPR002433">
    <property type="entry name" value="Orn_de-COase"/>
</dbReference>
<keyword evidence="4" id="KW-0620">Polyamine biosynthesis</keyword>
<dbReference type="CDD" id="cd00622">
    <property type="entry name" value="PLPDE_III_ODC"/>
    <property type="match status" value="1"/>
</dbReference>
<evidence type="ECO:0000256" key="4">
    <source>
        <dbReference type="ARBA" id="ARBA00023115"/>
    </source>
</evidence>
<dbReference type="InterPro" id="IPR022653">
    <property type="entry name" value="De-COase2_pyr-phos_BS"/>
</dbReference>
<evidence type="ECO:0000256" key="7">
    <source>
        <dbReference type="ARBA" id="ARBA00046672"/>
    </source>
</evidence>
<evidence type="ECO:0000256" key="5">
    <source>
        <dbReference type="ARBA" id="ARBA00023239"/>
    </source>
</evidence>
<evidence type="ECO:0000256" key="2">
    <source>
        <dbReference type="ARBA" id="ARBA00008872"/>
    </source>
</evidence>
<evidence type="ECO:0000256" key="1">
    <source>
        <dbReference type="ARBA" id="ARBA00001933"/>
    </source>
</evidence>
<dbReference type="GO" id="GO:0033387">
    <property type="term" value="P:putrescine biosynthetic process from arginine, via ornithine"/>
    <property type="evidence" value="ECO:0007669"/>
    <property type="project" value="TreeGrafter"/>
</dbReference>